<dbReference type="EMBL" id="CP016282">
    <property type="protein sequence ID" value="ANP72259.1"/>
    <property type="molecule type" value="Genomic_DNA"/>
</dbReference>
<dbReference type="OrthoDB" id="5107010at2"/>
<protein>
    <recommendedName>
        <fullName evidence="3">HutD-family protein</fullName>
    </recommendedName>
</protein>
<evidence type="ECO:0000313" key="1">
    <source>
        <dbReference type="EMBL" id="ANP72259.1"/>
    </source>
</evidence>
<dbReference type="AlphaFoldDB" id="A0A1B1BI25"/>
<proteinExistence type="predicted"/>
<sequence length="204" mass="21733">MTTTSASQPPHPHQIVHFGRLPRLPLEEGEGGTREIWTASVPGLDFIWQLKLLELRGPTATLRAPSHMHQLAVGMSGPQVLAGPVKRQLPLRRDQAMLVRSPTTVFRRPRLRMAGASRVLVLTFVSDGPDPTFSFDTLSGTASLPADTRAVIVLEGALDLAGDAVPSESALIVAPGAPRPVVDGHARLVILSLDDSTVAVAETP</sequence>
<evidence type="ECO:0008006" key="3">
    <source>
        <dbReference type="Google" id="ProtNLM"/>
    </source>
</evidence>
<keyword evidence="2" id="KW-1185">Reference proteome</keyword>
<evidence type="ECO:0000313" key="2">
    <source>
        <dbReference type="Proteomes" id="UP000092582"/>
    </source>
</evidence>
<dbReference type="Proteomes" id="UP000092582">
    <property type="component" value="Chromosome 1"/>
</dbReference>
<organism evidence="1 2">
    <name type="scientific">Cryobacterium arcticum</name>
    <dbReference type="NCBI Taxonomy" id="670052"/>
    <lineage>
        <taxon>Bacteria</taxon>
        <taxon>Bacillati</taxon>
        <taxon>Actinomycetota</taxon>
        <taxon>Actinomycetes</taxon>
        <taxon>Micrococcales</taxon>
        <taxon>Microbacteriaceae</taxon>
        <taxon>Cryobacterium</taxon>
    </lineage>
</organism>
<gene>
    <name evidence="1" type="ORF">PA27867_1297</name>
</gene>
<name>A0A1B1BI25_9MICO</name>
<dbReference type="RefSeq" id="WP_066594604.1">
    <property type="nucleotide sequence ID" value="NZ_CP016282.1"/>
</dbReference>
<accession>A0A1B1BI25</accession>
<reference evidence="1 2" key="1">
    <citation type="submission" date="2016-06" db="EMBL/GenBank/DDBJ databases">
        <title>Genome sequencing of Cryobacterium arcticum PAMC 27867.</title>
        <authorList>
            <person name="Lee J."/>
            <person name="Kim O.-S."/>
        </authorList>
    </citation>
    <scope>NUCLEOTIDE SEQUENCE [LARGE SCALE GENOMIC DNA]</scope>
    <source>
        <strain evidence="1 2">PAMC 27867</strain>
    </source>
</reference>
<dbReference type="KEGG" id="cart:PA27867_1297"/>